<evidence type="ECO:0000313" key="1">
    <source>
        <dbReference type="EMBL" id="RYR77795.1"/>
    </source>
</evidence>
<keyword evidence="2" id="KW-1185">Reference proteome</keyword>
<dbReference type="Proteomes" id="UP000289738">
    <property type="component" value="Chromosome A01"/>
</dbReference>
<protein>
    <recommendedName>
        <fullName evidence="3">Protein kinase domain-containing protein</fullName>
    </recommendedName>
</protein>
<dbReference type="EMBL" id="SDMP01000001">
    <property type="protein sequence ID" value="RYR77795.1"/>
    <property type="molecule type" value="Genomic_DNA"/>
</dbReference>
<name>A0A445EQN8_ARAHY</name>
<sequence length="89" mass="10336">MLRILTIDDCYFRYNMLRKKFPATSFTGLPVLSELGFDLLKKLLTYNPEERISAEEALLHDWFHEVPLAKSDFKPIFPPLRGQATFSAD</sequence>
<dbReference type="SUPFAM" id="SSF56112">
    <property type="entry name" value="Protein kinase-like (PK-like)"/>
    <property type="match status" value="1"/>
</dbReference>
<gene>
    <name evidence="1" type="ORF">Ahy_A01g002416</name>
</gene>
<organism evidence="1 2">
    <name type="scientific">Arachis hypogaea</name>
    <name type="common">Peanut</name>
    <dbReference type="NCBI Taxonomy" id="3818"/>
    <lineage>
        <taxon>Eukaryota</taxon>
        <taxon>Viridiplantae</taxon>
        <taxon>Streptophyta</taxon>
        <taxon>Embryophyta</taxon>
        <taxon>Tracheophyta</taxon>
        <taxon>Spermatophyta</taxon>
        <taxon>Magnoliopsida</taxon>
        <taxon>eudicotyledons</taxon>
        <taxon>Gunneridae</taxon>
        <taxon>Pentapetalae</taxon>
        <taxon>rosids</taxon>
        <taxon>fabids</taxon>
        <taxon>Fabales</taxon>
        <taxon>Fabaceae</taxon>
        <taxon>Papilionoideae</taxon>
        <taxon>50 kb inversion clade</taxon>
        <taxon>dalbergioids sensu lato</taxon>
        <taxon>Dalbergieae</taxon>
        <taxon>Pterocarpus clade</taxon>
        <taxon>Arachis</taxon>
    </lineage>
</organism>
<evidence type="ECO:0008006" key="3">
    <source>
        <dbReference type="Google" id="ProtNLM"/>
    </source>
</evidence>
<dbReference type="InterPro" id="IPR011009">
    <property type="entry name" value="Kinase-like_dom_sf"/>
</dbReference>
<accession>A0A445EQN8</accession>
<dbReference type="Gene3D" id="1.10.510.10">
    <property type="entry name" value="Transferase(Phosphotransferase) domain 1"/>
    <property type="match status" value="1"/>
</dbReference>
<proteinExistence type="predicted"/>
<comment type="caution">
    <text evidence="1">The sequence shown here is derived from an EMBL/GenBank/DDBJ whole genome shotgun (WGS) entry which is preliminary data.</text>
</comment>
<dbReference type="AlphaFoldDB" id="A0A445EQN8"/>
<reference evidence="1 2" key="1">
    <citation type="submission" date="2019-01" db="EMBL/GenBank/DDBJ databases">
        <title>Sequencing of cultivated peanut Arachis hypogaea provides insights into genome evolution and oil improvement.</title>
        <authorList>
            <person name="Chen X."/>
        </authorList>
    </citation>
    <scope>NUCLEOTIDE SEQUENCE [LARGE SCALE GENOMIC DNA]</scope>
    <source>
        <strain evidence="2">cv. Fuhuasheng</strain>
        <tissue evidence="1">Leaves</tissue>
    </source>
</reference>
<evidence type="ECO:0000313" key="2">
    <source>
        <dbReference type="Proteomes" id="UP000289738"/>
    </source>
</evidence>